<gene>
    <name evidence="1" type="ORF">M9H77_06190</name>
</gene>
<name>A0ACC0BRJ2_CATRO</name>
<comment type="caution">
    <text evidence="1">The sequence shown here is derived from an EMBL/GenBank/DDBJ whole genome shotgun (WGS) entry which is preliminary data.</text>
</comment>
<keyword evidence="2" id="KW-1185">Reference proteome</keyword>
<proteinExistence type="predicted"/>
<organism evidence="1 2">
    <name type="scientific">Catharanthus roseus</name>
    <name type="common">Madagascar periwinkle</name>
    <name type="synonym">Vinca rosea</name>
    <dbReference type="NCBI Taxonomy" id="4058"/>
    <lineage>
        <taxon>Eukaryota</taxon>
        <taxon>Viridiplantae</taxon>
        <taxon>Streptophyta</taxon>
        <taxon>Embryophyta</taxon>
        <taxon>Tracheophyta</taxon>
        <taxon>Spermatophyta</taxon>
        <taxon>Magnoliopsida</taxon>
        <taxon>eudicotyledons</taxon>
        <taxon>Gunneridae</taxon>
        <taxon>Pentapetalae</taxon>
        <taxon>asterids</taxon>
        <taxon>lamiids</taxon>
        <taxon>Gentianales</taxon>
        <taxon>Apocynaceae</taxon>
        <taxon>Rauvolfioideae</taxon>
        <taxon>Vinceae</taxon>
        <taxon>Catharanthinae</taxon>
        <taxon>Catharanthus</taxon>
    </lineage>
</organism>
<reference evidence="2" key="1">
    <citation type="journal article" date="2023" name="Nat. Plants">
        <title>Single-cell RNA sequencing provides a high-resolution roadmap for understanding the multicellular compartmentation of specialized metabolism.</title>
        <authorList>
            <person name="Sun S."/>
            <person name="Shen X."/>
            <person name="Li Y."/>
            <person name="Li Y."/>
            <person name="Wang S."/>
            <person name="Li R."/>
            <person name="Zhang H."/>
            <person name="Shen G."/>
            <person name="Guo B."/>
            <person name="Wei J."/>
            <person name="Xu J."/>
            <person name="St-Pierre B."/>
            <person name="Chen S."/>
            <person name="Sun C."/>
        </authorList>
    </citation>
    <scope>NUCLEOTIDE SEQUENCE [LARGE SCALE GENOMIC DNA]</scope>
</reference>
<sequence>MTLAKLILDDIGFSSIWAYTYRRNAATGFRMRDLGLGRCFPGRKSTGGDKGRHLVRGRSRLTRVNVNLGVKILKHCREFMQSKFVLYTFMLQFLPKKFEGRCTWVYFAEVLEIISNSRKPQITFSPLFFSINGNLRESDDSISGLLVWFVRLLQKTLISSHVFCNPFSTVTVQPDSESYFNQAVSGPLCKFLVIYYQD</sequence>
<dbReference type="EMBL" id="CM044702">
    <property type="protein sequence ID" value="KAI5675240.1"/>
    <property type="molecule type" value="Genomic_DNA"/>
</dbReference>
<dbReference type="Proteomes" id="UP001060085">
    <property type="component" value="Linkage Group LG02"/>
</dbReference>
<protein>
    <submittedName>
        <fullName evidence="1">Uncharacterized protein</fullName>
    </submittedName>
</protein>
<accession>A0ACC0BRJ2</accession>
<evidence type="ECO:0000313" key="2">
    <source>
        <dbReference type="Proteomes" id="UP001060085"/>
    </source>
</evidence>
<evidence type="ECO:0000313" key="1">
    <source>
        <dbReference type="EMBL" id="KAI5675240.1"/>
    </source>
</evidence>